<feature type="compositionally biased region" description="Polar residues" evidence="1">
    <location>
        <begin position="259"/>
        <end position="274"/>
    </location>
</feature>
<dbReference type="InterPro" id="IPR036034">
    <property type="entry name" value="PDZ_sf"/>
</dbReference>
<feature type="domain" description="PDZ" evidence="2">
    <location>
        <begin position="15"/>
        <end position="98"/>
    </location>
</feature>
<feature type="compositionally biased region" description="Low complexity" evidence="1">
    <location>
        <begin position="330"/>
        <end position="352"/>
    </location>
</feature>
<evidence type="ECO:0000256" key="1">
    <source>
        <dbReference type="SAM" id="MobiDB-lite"/>
    </source>
</evidence>
<dbReference type="SMART" id="SM00228">
    <property type="entry name" value="PDZ"/>
    <property type="match status" value="3"/>
</dbReference>
<dbReference type="CDD" id="cd00136">
    <property type="entry name" value="PDZ_canonical"/>
    <property type="match status" value="1"/>
</dbReference>
<dbReference type="PANTHER" id="PTHR19964:SF92">
    <property type="entry name" value="PATJ HOMOLOG"/>
    <property type="match status" value="1"/>
</dbReference>
<proteinExistence type="predicted"/>
<evidence type="ECO:0000313" key="3">
    <source>
        <dbReference type="EMBL" id="KAI1728215.1"/>
    </source>
</evidence>
<evidence type="ECO:0000259" key="2">
    <source>
        <dbReference type="PROSITE" id="PS50106"/>
    </source>
</evidence>
<comment type="caution">
    <text evidence="3">The sequence shown here is derived from an EMBL/GenBank/DDBJ whole genome shotgun (WGS) entry which is preliminary data.</text>
</comment>
<dbReference type="PROSITE" id="PS50106">
    <property type="entry name" value="PDZ"/>
    <property type="match status" value="3"/>
</dbReference>
<dbReference type="InterPro" id="IPR051342">
    <property type="entry name" value="PDZ_scaffold"/>
</dbReference>
<keyword evidence="4" id="KW-1185">Reference proteome</keyword>
<organism evidence="3 4">
    <name type="scientific">Ditylenchus destructor</name>
    <dbReference type="NCBI Taxonomy" id="166010"/>
    <lineage>
        <taxon>Eukaryota</taxon>
        <taxon>Metazoa</taxon>
        <taxon>Ecdysozoa</taxon>
        <taxon>Nematoda</taxon>
        <taxon>Chromadorea</taxon>
        <taxon>Rhabditida</taxon>
        <taxon>Tylenchina</taxon>
        <taxon>Tylenchomorpha</taxon>
        <taxon>Sphaerularioidea</taxon>
        <taxon>Anguinidae</taxon>
        <taxon>Anguininae</taxon>
        <taxon>Ditylenchus</taxon>
    </lineage>
</organism>
<feature type="domain" description="PDZ" evidence="2">
    <location>
        <begin position="115"/>
        <end position="197"/>
    </location>
</feature>
<feature type="compositionally biased region" description="Polar residues" evidence="1">
    <location>
        <begin position="210"/>
        <end position="251"/>
    </location>
</feature>
<accession>A0AAD4NJW7</accession>
<sequence length="477" mass="50805">MSERTVPIETGKETWIEIDKDGKGLGLSIVGGSDTVLGTVVIHEVYPDGAAAVDGRLKPGDQVLEVNNTSLRGISHEQAISLLRRTPAKVRLLIYRDVNLQLSLLDPTQIYNCLNIELAKKPGRGLGISIVGRKNEPGVYISEIVKGGVAEADGRLMQGDQILAVNSQDVTSSMQEDVATILKTAIGRVALRVGRWKLTETANRVHAAQPPSSHQMPLQQQQNLESSGNLHQPNPPTSAGSENSVATTNGNHYPHKPQHTQPSQTGRTDASAGSSLRAVPPPAPYTAGKIPLQITVQDENQAVIRPDLSPVSEEDLKSIAETTASEETQHSSTVASSSGHSSRRAASQQQSSNQPPKMTLSPSTAAKFAKAAEAASKTVLRPDLVEEGSDSLLVHLRKDDGNQWGMGIGKRQRGILITSLQPGSTAAEQLAVGDRIMAVNGEEVTDQLSAVTLVRDSGNVVALQIARPRLSTNRPGF</sequence>
<gene>
    <name evidence="3" type="ORF">DdX_00379</name>
</gene>
<feature type="domain" description="PDZ" evidence="2">
    <location>
        <begin position="393"/>
        <end position="469"/>
    </location>
</feature>
<feature type="region of interest" description="Disordered" evidence="1">
    <location>
        <begin position="205"/>
        <end position="292"/>
    </location>
</feature>
<dbReference type="EMBL" id="JAKKPZ010000001">
    <property type="protein sequence ID" value="KAI1728215.1"/>
    <property type="molecule type" value="Genomic_DNA"/>
</dbReference>
<dbReference type="AlphaFoldDB" id="A0AAD4NJW7"/>
<dbReference type="Proteomes" id="UP001201812">
    <property type="component" value="Unassembled WGS sequence"/>
</dbReference>
<dbReference type="InterPro" id="IPR001478">
    <property type="entry name" value="PDZ"/>
</dbReference>
<dbReference type="PANTHER" id="PTHR19964">
    <property type="entry name" value="MULTIPLE PDZ DOMAIN PROTEIN"/>
    <property type="match status" value="1"/>
</dbReference>
<feature type="region of interest" description="Disordered" evidence="1">
    <location>
        <begin position="321"/>
        <end position="366"/>
    </location>
</feature>
<dbReference type="SUPFAM" id="SSF50156">
    <property type="entry name" value="PDZ domain-like"/>
    <property type="match status" value="3"/>
</dbReference>
<evidence type="ECO:0000313" key="4">
    <source>
        <dbReference type="Proteomes" id="UP001201812"/>
    </source>
</evidence>
<dbReference type="Gene3D" id="2.30.42.10">
    <property type="match status" value="3"/>
</dbReference>
<protein>
    <submittedName>
        <fullName evidence="3">PDZ domain (Also known as DHR or GLGF) domain-containing protein</fullName>
    </submittedName>
</protein>
<feature type="compositionally biased region" description="Polar residues" evidence="1">
    <location>
        <begin position="353"/>
        <end position="364"/>
    </location>
</feature>
<dbReference type="CDD" id="cd06674">
    <property type="entry name" value="PDZ11_MUPP1-PDZ9_PATJ-like"/>
    <property type="match status" value="1"/>
</dbReference>
<dbReference type="Pfam" id="PF00595">
    <property type="entry name" value="PDZ"/>
    <property type="match status" value="3"/>
</dbReference>
<dbReference type="FunFam" id="2.30.42.10:FF:000038">
    <property type="entry name" value="Multiple PDZ domain protein isoform X1"/>
    <property type="match status" value="1"/>
</dbReference>
<reference evidence="3" key="1">
    <citation type="submission" date="2022-01" db="EMBL/GenBank/DDBJ databases">
        <title>Genome Sequence Resource for Two Populations of Ditylenchus destructor, the Migratory Endoparasitic Phytonematode.</title>
        <authorList>
            <person name="Zhang H."/>
            <person name="Lin R."/>
            <person name="Xie B."/>
        </authorList>
    </citation>
    <scope>NUCLEOTIDE SEQUENCE</scope>
    <source>
        <strain evidence="3">BazhouSP</strain>
    </source>
</reference>
<name>A0AAD4NJW7_9BILA</name>
<dbReference type="CDD" id="cd06673">
    <property type="entry name" value="PDZ10_MUPP1-PDZ8_PATJ-like"/>
    <property type="match status" value="1"/>
</dbReference>